<name>A0A6G1LWZ7_ORBOL</name>
<gene>
    <name evidence="1" type="ORF">TWF191_008740</name>
</gene>
<reference evidence="1 2" key="1">
    <citation type="submission" date="2019-06" db="EMBL/GenBank/DDBJ databases">
        <authorList>
            <person name="Palmer J.M."/>
        </authorList>
    </citation>
    <scope>NUCLEOTIDE SEQUENCE [LARGE SCALE GENOMIC DNA]</scope>
    <source>
        <strain evidence="1 2">TWF191</strain>
    </source>
</reference>
<evidence type="ECO:0000313" key="1">
    <source>
        <dbReference type="EMBL" id="KAF3230898.1"/>
    </source>
</evidence>
<organism evidence="1 2">
    <name type="scientific">Orbilia oligospora</name>
    <name type="common">Nematode-trapping fungus</name>
    <name type="synonym">Arthrobotrys oligospora</name>
    <dbReference type="NCBI Taxonomy" id="2813651"/>
    <lineage>
        <taxon>Eukaryota</taxon>
        <taxon>Fungi</taxon>
        <taxon>Dikarya</taxon>
        <taxon>Ascomycota</taxon>
        <taxon>Pezizomycotina</taxon>
        <taxon>Orbiliomycetes</taxon>
        <taxon>Orbiliales</taxon>
        <taxon>Orbiliaceae</taxon>
        <taxon>Orbilia</taxon>
    </lineage>
</organism>
<accession>A0A6G1LWZ7</accession>
<comment type="caution">
    <text evidence="1">The sequence shown here is derived from an EMBL/GenBank/DDBJ whole genome shotgun (WGS) entry which is preliminary data.</text>
</comment>
<evidence type="ECO:0008006" key="3">
    <source>
        <dbReference type="Google" id="ProtNLM"/>
    </source>
</evidence>
<protein>
    <recommendedName>
        <fullName evidence="3">F-box domain-containing protein</fullName>
    </recommendedName>
</protein>
<evidence type="ECO:0000313" key="2">
    <source>
        <dbReference type="Proteomes" id="UP000483672"/>
    </source>
</evidence>
<sequence length="393" mass="44516">MACTCTFNRQHIHPPYPMIRPRSLRVLAPVQTSMDLDWAFNKSIEESKQLWRLGCFDSKEIMTLEQSKTPFPFLQKKAIHEFAHLLRHPDPNTVPIIQPFAVTSSTYRSPIYTLPLEITNMVLSYLCDFNALNLALASRQMFNMCSFRLQKMINHRTSGGWIGKRLAAVGEKAYTPGFISYEPMIQGYGTGMVVPSRESGTNNILDSLFAGFSTRQLATGKQILETEDEDLGIQPEIRYERRKRLAGIVACGRYPESINEIVRFLLAGSTKTSGDTTPVGRRSYFIRNLKKRHYIHTIKGEAFKRYLRKVASHKRTLEGTDLGRFTAEEAALCAFTMEIMWGGSSKEGEWAATDCFDIVEEGKWDLVRARQEGWEDVSDDVVEGAIGAVQGVY</sequence>
<proteinExistence type="predicted"/>
<dbReference type="Proteomes" id="UP000483672">
    <property type="component" value="Unassembled WGS sequence"/>
</dbReference>
<dbReference type="AlphaFoldDB" id="A0A6G1LWZ7"/>
<dbReference type="EMBL" id="WIPF01000006">
    <property type="protein sequence ID" value="KAF3230898.1"/>
    <property type="molecule type" value="Genomic_DNA"/>
</dbReference>